<dbReference type="RefSeq" id="WP_326836573.1">
    <property type="nucleotide sequence ID" value="NZ_CP142149.1"/>
</dbReference>
<protein>
    <submittedName>
        <fullName evidence="3">MerR family transcriptional regulator</fullName>
    </submittedName>
</protein>
<evidence type="ECO:0000313" key="4">
    <source>
        <dbReference type="Proteomes" id="UP001330812"/>
    </source>
</evidence>
<dbReference type="Gene3D" id="1.10.1660.10">
    <property type="match status" value="1"/>
</dbReference>
<reference evidence="3 4" key="1">
    <citation type="journal article" date="2015" name="Int. J. Syst. Evol. Microbiol.">
        <title>Amycolatopsis rhabdoformis sp. nov., an actinomycete isolated from a tropical forest soil.</title>
        <authorList>
            <person name="Souza W.R."/>
            <person name="Silva R.E."/>
            <person name="Goodfellow M."/>
            <person name="Busarakam K."/>
            <person name="Figueiro F.S."/>
            <person name="Ferreira D."/>
            <person name="Rodrigues-Filho E."/>
            <person name="Moraes L.A.B."/>
            <person name="Zucchi T.D."/>
        </authorList>
    </citation>
    <scope>NUCLEOTIDE SEQUENCE [LARGE SCALE GENOMIC DNA]</scope>
    <source>
        <strain evidence="3 4">NCIMB 14900</strain>
    </source>
</reference>
<dbReference type="PANTHER" id="PTHR30204:SF98">
    <property type="entry name" value="HTH-TYPE TRANSCRIPTIONAL REGULATOR ADHR"/>
    <property type="match status" value="1"/>
</dbReference>
<evidence type="ECO:0000256" key="1">
    <source>
        <dbReference type="ARBA" id="ARBA00023125"/>
    </source>
</evidence>
<dbReference type="SMART" id="SM00422">
    <property type="entry name" value="HTH_MERR"/>
    <property type="match status" value="1"/>
</dbReference>
<accession>A0ABZ1II11</accession>
<feature type="domain" description="HTH merR-type" evidence="2">
    <location>
        <begin position="3"/>
        <end position="72"/>
    </location>
</feature>
<keyword evidence="4" id="KW-1185">Reference proteome</keyword>
<evidence type="ECO:0000259" key="2">
    <source>
        <dbReference type="PROSITE" id="PS50937"/>
    </source>
</evidence>
<dbReference type="Proteomes" id="UP001330812">
    <property type="component" value="Chromosome"/>
</dbReference>
<gene>
    <name evidence="3" type="ORF">VSH64_16945</name>
</gene>
<dbReference type="InterPro" id="IPR009061">
    <property type="entry name" value="DNA-bd_dom_put_sf"/>
</dbReference>
<organism evidence="3 4">
    <name type="scientific">Amycolatopsis rhabdoformis</name>
    <dbReference type="NCBI Taxonomy" id="1448059"/>
    <lineage>
        <taxon>Bacteria</taxon>
        <taxon>Bacillati</taxon>
        <taxon>Actinomycetota</taxon>
        <taxon>Actinomycetes</taxon>
        <taxon>Pseudonocardiales</taxon>
        <taxon>Pseudonocardiaceae</taxon>
        <taxon>Amycolatopsis</taxon>
    </lineage>
</organism>
<evidence type="ECO:0000313" key="3">
    <source>
        <dbReference type="EMBL" id="WSE33774.1"/>
    </source>
</evidence>
<proteinExistence type="predicted"/>
<sequence length="135" mass="15453">MDSYSPAEVTARTGFSVDTLRYYERVGLLRDVHRTAGGRRRFTEDDLRFLHLLRCLRDTHMPIAEMLRYVELLRAGDHTQADRLAVLQEHEKRVAEQLARLRGHQEHIRMKIALYSGAAEPTVPEEAGVEGLATV</sequence>
<name>A0ABZ1II11_9PSEU</name>
<dbReference type="InterPro" id="IPR047057">
    <property type="entry name" value="MerR_fam"/>
</dbReference>
<dbReference type="EMBL" id="CP142149">
    <property type="protein sequence ID" value="WSE33774.1"/>
    <property type="molecule type" value="Genomic_DNA"/>
</dbReference>
<dbReference type="InterPro" id="IPR000551">
    <property type="entry name" value="MerR-type_HTH_dom"/>
</dbReference>
<dbReference type="Pfam" id="PF13411">
    <property type="entry name" value="MerR_1"/>
    <property type="match status" value="1"/>
</dbReference>
<dbReference type="SUPFAM" id="SSF46955">
    <property type="entry name" value="Putative DNA-binding domain"/>
    <property type="match status" value="1"/>
</dbReference>
<dbReference type="PROSITE" id="PS50937">
    <property type="entry name" value="HTH_MERR_2"/>
    <property type="match status" value="1"/>
</dbReference>
<keyword evidence="1" id="KW-0238">DNA-binding</keyword>
<dbReference type="CDD" id="cd01109">
    <property type="entry name" value="HTH_YyaN"/>
    <property type="match status" value="1"/>
</dbReference>
<dbReference type="PANTHER" id="PTHR30204">
    <property type="entry name" value="REDOX-CYCLING DRUG-SENSING TRANSCRIPTIONAL ACTIVATOR SOXR"/>
    <property type="match status" value="1"/>
</dbReference>